<dbReference type="Gene3D" id="3.30.9.10">
    <property type="entry name" value="D-Amino Acid Oxidase, subunit A, domain 2"/>
    <property type="match status" value="1"/>
</dbReference>
<dbReference type="PRINTS" id="PR01001">
    <property type="entry name" value="FADG3PDH"/>
</dbReference>
<dbReference type="Gene3D" id="1.10.8.870">
    <property type="entry name" value="Alpha-glycerophosphate oxidase, cap domain"/>
    <property type="match status" value="1"/>
</dbReference>
<evidence type="ECO:0000256" key="13">
    <source>
        <dbReference type="ARBA" id="ARBA00023128"/>
    </source>
</evidence>
<evidence type="ECO:0000256" key="8">
    <source>
        <dbReference type="ARBA" id="ARBA00022737"/>
    </source>
</evidence>
<reference evidence="16" key="1">
    <citation type="submission" date="2021-02" db="EMBL/GenBank/DDBJ databases">
        <authorList>
            <person name="Nowell W R."/>
        </authorList>
    </citation>
    <scope>NUCLEOTIDE SEQUENCE</scope>
    <source>
        <strain evidence="16">Ploen Becks lab</strain>
    </source>
</reference>
<gene>
    <name evidence="16" type="ORF">OXX778_LOCUS12602</name>
</gene>
<evidence type="ECO:0000256" key="7">
    <source>
        <dbReference type="ARBA" id="ARBA00022723"/>
    </source>
</evidence>
<dbReference type="InterPro" id="IPR000447">
    <property type="entry name" value="G3P_DH_FAD-dep"/>
</dbReference>
<dbReference type="SMART" id="SM00054">
    <property type="entry name" value="EFh"/>
    <property type="match status" value="2"/>
</dbReference>
<keyword evidence="6 14" id="KW-0285">Flavoprotein</keyword>
<dbReference type="GO" id="GO:0005509">
    <property type="term" value="F:calcium ion binding"/>
    <property type="evidence" value="ECO:0007669"/>
    <property type="project" value="InterPro"/>
</dbReference>
<evidence type="ECO:0000256" key="10">
    <source>
        <dbReference type="ARBA" id="ARBA00022837"/>
    </source>
</evidence>
<dbReference type="Gene3D" id="3.50.50.60">
    <property type="entry name" value="FAD/NAD(P)-binding domain"/>
    <property type="match status" value="1"/>
</dbReference>
<proteinExistence type="inferred from homology"/>
<protein>
    <recommendedName>
        <fullName evidence="5 14">Glycerol-3-phosphate dehydrogenase</fullName>
        <ecNumber evidence="5 14">1.1.5.3</ecNumber>
    </recommendedName>
</protein>
<keyword evidence="7" id="KW-0479">Metal-binding</keyword>
<dbReference type="SUPFAM" id="SSF51905">
    <property type="entry name" value="FAD/NAD(P)-binding domain"/>
    <property type="match status" value="1"/>
</dbReference>
<dbReference type="PANTHER" id="PTHR11985">
    <property type="entry name" value="GLYCEROL-3-PHOSPHATE DEHYDROGENASE"/>
    <property type="match status" value="1"/>
</dbReference>
<dbReference type="Proteomes" id="UP000663879">
    <property type="component" value="Unassembled WGS sequence"/>
</dbReference>
<keyword evidence="8" id="KW-0677">Repeat</keyword>
<evidence type="ECO:0000256" key="9">
    <source>
        <dbReference type="ARBA" id="ARBA00022827"/>
    </source>
</evidence>
<dbReference type="CDD" id="cd00051">
    <property type="entry name" value="EFh"/>
    <property type="match status" value="1"/>
</dbReference>
<evidence type="ECO:0000256" key="12">
    <source>
        <dbReference type="ARBA" id="ARBA00023002"/>
    </source>
</evidence>
<evidence type="ECO:0000256" key="4">
    <source>
        <dbReference type="ARBA" id="ARBA00007330"/>
    </source>
</evidence>
<evidence type="ECO:0000313" key="16">
    <source>
        <dbReference type="EMBL" id="CAF0925199.1"/>
    </source>
</evidence>
<evidence type="ECO:0000256" key="5">
    <source>
        <dbReference type="ARBA" id="ARBA00013029"/>
    </source>
</evidence>
<evidence type="ECO:0000256" key="1">
    <source>
        <dbReference type="ARBA" id="ARBA00001974"/>
    </source>
</evidence>
<evidence type="ECO:0000256" key="14">
    <source>
        <dbReference type="RuleBase" id="RU361217"/>
    </source>
</evidence>
<dbReference type="InterPro" id="IPR031656">
    <property type="entry name" value="DAO_C"/>
</dbReference>
<comment type="similarity">
    <text evidence="4 14">Belongs to the FAD-dependent glycerol-3-phosphate dehydrogenase family.</text>
</comment>
<dbReference type="Pfam" id="PF01266">
    <property type="entry name" value="DAO"/>
    <property type="match status" value="1"/>
</dbReference>
<dbReference type="InterPro" id="IPR006076">
    <property type="entry name" value="FAD-dep_OxRdtase"/>
</dbReference>
<evidence type="ECO:0000256" key="11">
    <source>
        <dbReference type="ARBA" id="ARBA00022946"/>
    </source>
</evidence>
<dbReference type="InterPro" id="IPR002048">
    <property type="entry name" value="EF_hand_dom"/>
</dbReference>
<dbReference type="FunFam" id="3.30.9.10:FF:000001">
    <property type="entry name" value="Glycerol-3-phosphate dehydrogenase"/>
    <property type="match status" value="1"/>
</dbReference>
<keyword evidence="10" id="KW-0106">Calcium</keyword>
<evidence type="ECO:0000256" key="6">
    <source>
        <dbReference type="ARBA" id="ARBA00022630"/>
    </source>
</evidence>
<feature type="domain" description="EF-hand" evidence="15">
    <location>
        <begin position="617"/>
        <end position="652"/>
    </location>
</feature>
<keyword evidence="9" id="KW-0274">FAD</keyword>
<comment type="pathway">
    <text evidence="3">Polyol metabolism; glycerol degradation.</text>
</comment>
<evidence type="ECO:0000256" key="3">
    <source>
        <dbReference type="ARBA" id="ARBA00004745"/>
    </source>
</evidence>
<comment type="catalytic activity">
    <reaction evidence="14">
        <text>a quinone + sn-glycerol 3-phosphate = dihydroxyacetone phosphate + a quinol</text>
        <dbReference type="Rhea" id="RHEA:18977"/>
        <dbReference type="ChEBI" id="CHEBI:24646"/>
        <dbReference type="ChEBI" id="CHEBI:57597"/>
        <dbReference type="ChEBI" id="CHEBI:57642"/>
        <dbReference type="ChEBI" id="CHEBI:132124"/>
        <dbReference type="EC" id="1.1.5.3"/>
    </reaction>
</comment>
<keyword evidence="13" id="KW-0496">Mitochondrion</keyword>
<comment type="caution">
    <text evidence="16">The sequence shown here is derived from an EMBL/GenBank/DDBJ whole genome shotgun (WGS) entry which is preliminary data.</text>
</comment>
<dbReference type="InterPro" id="IPR038299">
    <property type="entry name" value="DAO_C_sf"/>
</dbReference>
<dbReference type="GO" id="GO:0006072">
    <property type="term" value="P:glycerol-3-phosphate metabolic process"/>
    <property type="evidence" value="ECO:0007669"/>
    <property type="project" value="UniProtKB-UniRule"/>
</dbReference>
<evidence type="ECO:0000313" key="17">
    <source>
        <dbReference type="Proteomes" id="UP000663879"/>
    </source>
</evidence>
<dbReference type="InterPro" id="IPR018247">
    <property type="entry name" value="EF_Hand_1_Ca_BS"/>
</dbReference>
<keyword evidence="11" id="KW-0809">Transit peptide</keyword>
<name>A0A814BAD0_9BILA</name>
<dbReference type="EMBL" id="CAJNOC010002306">
    <property type="protein sequence ID" value="CAF0925199.1"/>
    <property type="molecule type" value="Genomic_DNA"/>
</dbReference>
<dbReference type="AlphaFoldDB" id="A0A814BAD0"/>
<dbReference type="OrthoDB" id="264015at2759"/>
<dbReference type="PROSITE" id="PS00978">
    <property type="entry name" value="FAD_G3PDH_2"/>
    <property type="match status" value="1"/>
</dbReference>
<dbReference type="Gene3D" id="1.10.238.10">
    <property type="entry name" value="EF-hand"/>
    <property type="match status" value="1"/>
</dbReference>
<comment type="cofactor">
    <cofactor evidence="1 14">
        <name>FAD</name>
        <dbReference type="ChEBI" id="CHEBI:57692"/>
    </cofactor>
</comment>
<sequence length="1076" mass="122322">MRVKTNKKIVTALACAAGGALGLGAYTMYREQNPVLHAAAKPPQWLAELPSREEQVEALSKTPEYDMLIIGGGATGAGCAVDAAGRGLKTALVEKYDFSSGTSSRSTKLIHGGVRYLQKAIMQFDIEQYKMVKEALYERANLIEIAPHLSYPFPIMLPVYKLWQIPYYWVGIKAYDLVAGRQLLKPSYYISKTTALELFPMLKKESLCGAIVYYDGQHNDARMNISLAMTAARLGATVANHVAVTELIHETDENGNKRTTGAKCIDRYTGKEFTIRAKSIVNATGPYTDLIRKMDNEKNLNICQPSSGVHIVLPDYYSPQNMGLLDPSTSDGRVIFFLPWQKHTMAGTTDTPCALTDYPTPSEEDVNFIINEIKNYLNNDVQVRRGDVMSAWSGIRPLVSDPNKPDTQSLARNHIVHVSDSKLITIAGGKWTTYRSMAEETVDAAIKACGLKPKNGCITKGLFLEGGHNWTPTSYIRLAQDYGIETEVAIHLSNTYGDQADRVAELSSLTGKRWPVVGVRLHEEFPYIDAEVKYAVKEYARTAVDVIARRTRMSFLNVLAADEALPKIVEIMAAELKWNKQKQQEELERAKEFLKREMGLNLKYQMKTTVPINFSKEEISTYIKRFRSLDSHNKGYITHKDLRAFFKKYKEEEDQLKKSKSSHETDEQIPEDELHLLLTEVDTNKNGLIELDEFLQLMSALKTGAIGQARFPKASSIKNKINTTRSGASFFLNISNLEKRRFIKEKASVSDEPGRKIISQYVAELKTHEEIVNSPSEDADRQAINRAKKKTQPSYPPEPESLALINIPDELKFTLNDNHLFLIYDSGEKEIDRFFIFGNVEHLNLLENGQVFADATFDIAPKHFSQVYALHVHLNNQSFAIIYAILPRKTEKIYFEFLQVIKSKIAVDPSSISCDYELAFIIGFIIVHCYIPSDDVVEIFNLIKPKLDLTDPIEFQINEFNNYFEESYVEKYLIELWSIHKRLIDDIPRTTNYCESWHNAFGNMLKKHPNVYCLIDSLRHENKKIENKLLKARTGLVVSRKRDDVILDERIKELLKDYSKENFEDFFDKIALLLKF</sequence>
<dbReference type="PROSITE" id="PS00977">
    <property type="entry name" value="FAD_G3PDH_1"/>
    <property type="match status" value="1"/>
</dbReference>
<dbReference type="InterPro" id="IPR011992">
    <property type="entry name" value="EF-hand-dom_pair"/>
</dbReference>
<comment type="subcellular location">
    <subcellularLocation>
        <location evidence="2">Mitochondrion</location>
    </subcellularLocation>
</comment>
<dbReference type="SUPFAM" id="SSF54373">
    <property type="entry name" value="FAD-linked reductases, C-terminal domain"/>
    <property type="match status" value="1"/>
</dbReference>
<dbReference type="InterPro" id="IPR036188">
    <property type="entry name" value="FAD/NAD-bd_sf"/>
</dbReference>
<dbReference type="PROSITE" id="PS00018">
    <property type="entry name" value="EF_HAND_1"/>
    <property type="match status" value="1"/>
</dbReference>
<dbReference type="PROSITE" id="PS50222">
    <property type="entry name" value="EF_HAND_2"/>
    <property type="match status" value="2"/>
</dbReference>
<dbReference type="GO" id="GO:0004368">
    <property type="term" value="F:glycerol-3-phosphate dehydrogenase (quinone) activity"/>
    <property type="evidence" value="ECO:0007669"/>
    <property type="project" value="UniProtKB-EC"/>
</dbReference>
<dbReference type="PANTHER" id="PTHR11985:SF15">
    <property type="entry name" value="GLYCEROL-3-PHOSPHATE DEHYDROGENASE, MITOCHONDRIAL"/>
    <property type="match status" value="1"/>
</dbReference>
<evidence type="ECO:0000256" key="2">
    <source>
        <dbReference type="ARBA" id="ARBA00004173"/>
    </source>
</evidence>
<feature type="domain" description="EF-hand" evidence="15">
    <location>
        <begin position="669"/>
        <end position="704"/>
    </location>
</feature>
<evidence type="ECO:0000259" key="15">
    <source>
        <dbReference type="PROSITE" id="PS50222"/>
    </source>
</evidence>
<dbReference type="GO" id="GO:0005739">
    <property type="term" value="C:mitochondrion"/>
    <property type="evidence" value="ECO:0007669"/>
    <property type="project" value="UniProtKB-SubCell"/>
</dbReference>
<keyword evidence="12 14" id="KW-0560">Oxidoreductase</keyword>
<keyword evidence="17" id="KW-1185">Reference proteome</keyword>
<dbReference type="EC" id="1.1.5.3" evidence="5 14"/>
<dbReference type="Pfam" id="PF13499">
    <property type="entry name" value="EF-hand_7"/>
    <property type="match status" value="1"/>
</dbReference>
<dbReference type="SUPFAM" id="SSF47473">
    <property type="entry name" value="EF-hand"/>
    <property type="match status" value="1"/>
</dbReference>
<accession>A0A814BAD0</accession>
<organism evidence="16 17">
    <name type="scientific">Brachionus calyciflorus</name>
    <dbReference type="NCBI Taxonomy" id="104777"/>
    <lineage>
        <taxon>Eukaryota</taxon>
        <taxon>Metazoa</taxon>
        <taxon>Spiralia</taxon>
        <taxon>Gnathifera</taxon>
        <taxon>Rotifera</taxon>
        <taxon>Eurotatoria</taxon>
        <taxon>Monogononta</taxon>
        <taxon>Pseudotrocha</taxon>
        <taxon>Ploima</taxon>
        <taxon>Brachionidae</taxon>
        <taxon>Brachionus</taxon>
    </lineage>
</organism>
<dbReference type="FunFam" id="1.10.8.870:FF:000001">
    <property type="entry name" value="Glycerol-3-phosphate dehydrogenase"/>
    <property type="match status" value="1"/>
</dbReference>
<dbReference type="Pfam" id="PF16901">
    <property type="entry name" value="DAO_C"/>
    <property type="match status" value="1"/>
</dbReference>